<proteinExistence type="predicted"/>
<reference evidence="1 2" key="1">
    <citation type="journal article" date="2019" name="Extremophiles">
        <title>Biogeography of thermophiles and predominance of Thermus scotoductus in domestic water heaters.</title>
        <authorList>
            <person name="Wilpiszeski R.L."/>
            <person name="Zhang Z."/>
            <person name="House C.H."/>
        </authorList>
    </citation>
    <scope>NUCLEOTIDE SEQUENCE [LARGE SCALE GENOMIC DNA]</scope>
    <source>
        <strain evidence="1 2">27_S27</strain>
    </source>
</reference>
<accession>A0A430RZ36</accession>
<evidence type="ECO:0000313" key="2">
    <source>
        <dbReference type="Proteomes" id="UP000286712"/>
    </source>
</evidence>
<dbReference type="AlphaFoldDB" id="A0A430RZ36"/>
<dbReference type="EMBL" id="PELW01000113">
    <property type="protein sequence ID" value="RTH26354.1"/>
    <property type="molecule type" value="Genomic_DNA"/>
</dbReference>
<dbReference type="RefSeq" id="WP_126212980.1">
    <property type="nucleotide sequence ID" value="NZ_PELW01000113.1"/>
</dbReference>
<gene>
    <name evidence="1" type="ORF">CSW40_05170</name>
</gene>
<dbReference type="Proteomes" id="UP000286712">
    <property type="component" value="Unassembled WGS sequence"/>
</dbReference>
<comment type="caution">
    <text evidence="1">The sequence shown here is derived from an EMBL/GenBank/DDBJ whole genome shotgun (WGS) entry which is preliminary data.</text>
</comment>
<name>A0A430RZ36_THESC</name>
<sequence>MAEEKPHPLVHLACDGVVPVWLAREYGVPPRAGILRYLWLHPTARAVRKVQVYYLAWSPGEAALGSRALRHGLMTAVARRVLAAPPDAWDSLAVRSSRRSSRGRAWARRLGREGRLRGVPRPDAEWWREDWASDPWAVEVDTGRLPVERMASRLLRWSEVYAGSVWLTPSEARAHALASAFQAVVARRYWAWPIRVLYLPRWWESGEFWEVWKWR</sequence>
<evidence type="ECO:0000313" key="1">
    <source>
        <dbReference type="EMBL" id="RTH26354.1"/>
    </source>
</evidence>
<protein>
    <submittedName>
        <fullName evidence="1">Uncharacterized protein</fullName>
    </submittedName>
</protein>
<organism evidence="1 2">
    <name type="scientific">Thermus scotoductus</name>
    <dbReference type="NCBI Taxonomy" id="37636"/>
    <lineage>
        <taxon>Bacteria</taxon>
        <taxon>Thermotogati</taxon>
        <taxon>Deinococcota</taxon>
        <taxon>Deinococci</taxon>
        <taxon>Thermales</taxon>
        <taxon>Thermaceae</taxon>
        <taxon>Thermus</taxon>
    </lineage>
</organism>